<keyword evidence="3" id="KW-0560">Oxidoreductase</keyword>
<name>A0ABD5CFY8_9BURK</name>
<evidence type="ECO:0000259" key="2">
    <source>
        <dbReference type="Pfam" id="PF22725"/>
    </source>
</evidence>
<dbReference type="Pfam" id="PF22725">
    <property type="entry name" value="GFO_IDH_MocA_C3"/>
    <property type="match status" value="1"/>
</dbReference>
<dbReference type="Gene3D" id="3.30.360.10">
    <property type="entry name" value="Dihydrodipicolinate Reductase, domain 2"/>
    <property type="match status" value="1"/>
</dbReference>
<sequence length="375" mass="40365">MSATDATQAISAMTTTVKRFKGALIGCGFFSRNHLHAWRDIDGAEIVALCDADSERLKAAGQAFGIERLYRDAAAMLSAEQLDFVDIATTAPSHRSLVELAAQAGVAAICQKPFALTLADARAMVAACERAGVPLMVHENSRWQPAIQAVGRALRDGAIGTPFWGRVSFRSAFDVFSGQPYLARNERFIVEDLGIHILDIARFLFGDVTRLAAATSRVNSAIAGEDVATILLTHESGVTSVVDCSYASRQARELFPQTLVEVDGADGTLRLSADYRLEIHNRDGTRTATAAPPPLAWASVPWEAIQASVVNIQRHWIACLRNGGEPQTSGRDNLKTLALVEATYLSAREGRTVELKSLEAEARAVTSTSSGAVRR</sequence>
<dbReference type="InterPro" id="IPR055170">
    <property type="entry name" value="GFO_IDH_MocA-like_dom"/>
</dbReference>
<feature type="domain" description="Gfo/Idh/MocA-like oxidoreductase N-terminal" evidence="1">
    <location>
        <begin position="21"/>
        <end position="137"/>
    </location>
</feature>
<dbReference type="GO" id="GO:0016491">
    <property type="term" value="F:oxidoreductase activity"/>
    <property type="evidence" value="ECO:0007669"/>
    <property type="project" value="UniProtKB-KW"/>
</dbReference>
<dbReference type="PANTHER" id="PTHR43708">
    <property type="entry name" value="CONSERVED EXPRESSED OXIDOREDUCTASE (EUROFUNG)"/>
    <property type="match status" value="1"/>
</dbReference>
<dbReference type="AlphaFoldDB" id="A0ABD5CFY8"/>
<comment type="caution">
    <text evidence="3">The sequence shown here is derived from an EMBL/GenBank/DDBJ whole genome shotgun (WGS) entry which is preliminary data.</text>
</comment>
<dbReference type="RefSeq" id="WP_310031691.1">
    <property type="nucleotide sequence ID" value="NZ_JAVIZN010000002.1"/>
</dbReference>
<dbReference type="PANTHER" id="PTHR43708:SF8">
    <property type="entry name" value="OXIDOREDUCTASE"/>
    <property type="match status" value="1"/>
</dbReference>
<evidence type="ECO:0000313" key="4">
    <source>
        <dbReference type="Proteomes" id="UP001245184"/>
    </source>
</evidence>
<feature type="domain" description="GFO/IDH/MocA-like oxidoreductase" evidence="2">
    <location>
        <begin position="148"/>
        <end position="270"/>
    </location>
</feature>
<organism evidence="3 4">
    <name type="scientific">Paraburkholderia graminis</name>
    <dbReference type="NCBI Taxonomy" id="60548"/>
    <lineage>
        <taxon>Bacteria</taxon>
        <taxon>Pseudomonadati</taxon>
        <taxon>Pseudomonadota</taxon>
        <taxon>Betaproteobacteria</taxon>
        <taxon>Burkholderiales</taxon>
        <taxon>Burkholderiaceae</taxon>
        <taxon>Paraburkholderia</taxon>
    </lineage>
</organism>
<dbReference type="InterPro" id="IPR036291">
    <property type="entry name" value="NAD(P)-bd_dom_sf"/>
</dbReference>
<dbReference type="Pfam" id="PF01408">
    <property type="entry name" value="GFO_IDH_MocA"/>
    <property type="match status" value="1"/>
</dbReference>
<dbReference type="SUPFAM" id="SSF51735">
    <property type="entry name" value="NAD(P)-binding Rossmann-fold domains"/>
    <property type="match status" value="1"/>
</dbReference>
<reference evidence="3 4" key="1">
    <citation type="submission" date="2023-08" db="EMBL/GenBank/DDBJ databases">
        <title>Genome sequencing of plant associated microbes to promote plant fitness in Sorghum bicolor and Oryza sativa.</title>
        <authorList>
            <person name="Coleman-Derr D."/>
        </authorList>
    </citation>
    <scope>NUCLEOTIDE SEQUENCE [LARGE SCALE GENOMIC DNA]</scope>
    <source>
        <strain evidence="3 4">SLBN-33</strain>
    </source>
</reference>
<dbReference type="SUPFAM" id="SSF55347">
    <property type="entry name" value="Glyceraldehyde-3-phosphate dehydrogenase-like, C-terminal domain"/>
    <property type="match status" value="1"/>
</dbReference>
<gene>
    <name evidence="3" type="ORF">QF025_002741</name>
</gene>
<evidence type="ECO:0000313" key="3">
    <source>
        <dbReference type="EMBL" id="MDR6204021.1"/>
    </source>
</evidence>
<accession>A0ABD5CFY8</accession>
<dbReference type="InterPro" id="IPR051317">
    <property type="entry name" value="Gfo/Idh/MocA_oxidoreduct"/>
</dbReference>
<dbReference type="Proteomes" id="UP001245184">
    <property type="component" value="Unassembled WGS sequence"/>
</dbReference>
<dbReference type="EMBL" id="JAVIZN010000002">
    <property type="protein sequence ID" value="MDR6204021.1"/>
    <property type="molecule type" value="Genomic_DNA"/>
</dbReference>
<proteinExistence type="predicted"/>
<dbReference type="Gene3D" id="3.40.50.720">
    <property type="entry name" value="NAD(P)-binding Rossmann-like Domain"/>
    <property type="match status" value="1"/>
</dbReference>
<evidence type="ECO:0000259" key="1">
    <source>
        <dbReference type="Pfam" id="PF01408"/>
    </source>
</evidence>
<protein>
    <submittedName>
        <fullName evidence="3">Dehydrogenase</fullName>
        <ecNumber evidence="3">1.1.1.420</ecNumber>
    </submittedName>
</protein>
<dbReference type="EC" id="1.1.1.420" evidence="3"/>
<dbReference type="InterPro" id="IPR000683">
    <property type="entry name" value="Gfo/Idh/MocA-like_OxRdtase_N"/>
</dbReference>